<proteinExistence type="inferred from homology"/>
<evidence type="ECO:0000313" key="11">
    <source>
        <dbReference type="Proteomes" id="UP000016587"/>
    </source>
</evidence>
<name>T2GDE0_MEGG1</name>
<evidence type="ECO:0000256" key="1">
    <source>
        <dbReference type="ARBA" id="ARBA00004651"/>
    </source>
</evidence>
<evidence type="ECO:0000256" key="2">
    <source>
        <dbReference type="ARBA" id="ARBA00009425"/>
    </source>
</evidence>
<dbReference type="InterPro" id="IPR007182">
    <property type="entry name" value="MnhB"/>
</dbReference>
<dbReference type="AlphaFoldDB" id="T2GDE0"/>
<evidence type="ECO:0000256" key="7">
    <source>
        <dbReference type="SAM" id="Phobius"/>
    </source>
</evidence>
<dbReference type="InterPro" id="IPR050622">
    <property type="entry name" value="CPA3_antiporter_subunitB"/>
</dbReference>
<dbReference type="Proteomes" id="UP000016587">
    <property type="component" value="Chromosome"/>
</dbReference>
<keyword evidence="4 7" id="KW-0812">Transmembrane</keyword>
<comment type="similarity">
    <text evidence="2">Belongs to the CPA3 antiporters (TC 2.A.63) subunit B family.</text>
</comment>
<dbReference type="EMBL" id="CP006585">
    <property type="protein sequence ID" value="AGW14575.1"/>
    <property type="molecule type" value="Genomic_DNA"/>
</dbReference>
<feature type="transmembrane region" description="Helical" evidence="7">
    <location>
        <begin position="59"/>
        <end position="80"/>
    </location>
</feature>
<dbReference type="GO" id="GO:0005886">
    <property type="term" value="C:plasma membrane"/>
    <property type="evidence" value="ECO:0007669"/>
    <property type="project" value="UniProtKB-SubCell"/>
</dbReference>
<dbReference type="STRING" id="1121448.DGI_2847"/>
<reference evidence="11" key="2">
    <citation type="submission" date="2013-07" db="EMBL/GenBank/DDBJ databases">
        <authorList>
            <person name="Morais-Silva F.O."/>
            <person name="Rezende A.M."/>
            <person name="Pimentel C."/>
            <person name="Resende D.M."/>
            <person name="Santos C.I."/>
            <person name="Clemente C."/>
            <person name="de Oliveira L.M."/>
            <person name="da Silva S.M."/>
            <person name="Costa D.A."/>
            <person name="Varela-Raposo A."/>
            <person name="Horacio E.C.A."/>
            <person name="Matos M."/>
            <person name="Flores O."/>
            <person name="Ruiz J.C."/>
            <person name="Rodrigues-Pousada C."/>
        </authorList>
    </citation>
    <scope>NUCLEOTIDE SEQUENCE [LARGE SCALE GENOMIC DNA]</scope>
    <source>
        <strain evidence="11">ATCC 19364 / DSM 1382 / NCIMB 9332 / VKM B-1759</strain>
    </source>
</reference>
<evidence type="ECO:0000259" key="9">
    <source>
        <dbReference type="Pfam" id="PF20501"/>
    </source>
</evidence>
<feature type="domain" description="Na+/H+ antiporter MnhB subunit-related protein" evidence="8">
    <location>
        <begin position="126"/>
        <end position="250"/>
    </location>
</feature>
<keyword evidence="6 7" id="KW-0472">Membrane</keyword>
<keyword evidence="11" id="KW-1185">Reference proteome</keyword>
<evidence type="ECO:0000256" key="5">
    <source>
        <dbReference type="ARBA" id="ARBA00022989"/>
    </source>
</evidence>
<comment type="subcellular location">
    <subcellularLocation>
        <location evidence="1">Cell membrane</location>
        <topology evidence="1">Multi-pass membrane protein</topology>
    </subcellularLocation>
</comment>
<dbReference type="PANTHER" id="PTHR33932:SF4">
    <property type="entry name" value="NA(+)_H(+) ANTIPORTER SUBUNIT B"/>
    <property type="match status" value="1"/>
</dbReference>
<dbReference type="Pfam" id="PF20501">
    <property type="entry name" value="MbhE"/>
    <property type="match status" value="1"/>
</dbReference>
<gene>
    <name evidence="10" type="primary">mnhB</name>
    <name evidence="10" type="ORF">DGI_2847</name>
</gene>
<evidence type="ECO:0000256" key="3">
    <source>
        <dbReference type="ARBA" id="ARBA00022475"/>
    </source>
</evidence>
<organism evidence="10 11">
    <name type="scientific">Megalodesulfovibrio gigas (strain ATCC 19364 / DSM 1382 / NCIMB 9332 / VKM B-1759)</name>
    <name type="common">Desulfovibrio gigas</name>
    <dbReference type="NCBI Taxonomy" id="1121448"/>
    <lineage>
        <taxon>Bacteria</taxon>
        <taxon>Pseudomonadati</taxon>
        <taxon>Thermodesulfobacteriota</taxon>
        <taxon>Desulfovibrionia</taxon>
        <taxon>Desulfovibrionales</taxon>
        <taxon>Desulfovibrionaceae</taxon>
        <taxon>Megalodesulfovibrio</taxon>
    </lineage>
</organism>
<evidence type="ECO:0000313" key="10">
    <source>
        <dbReference type="EMBL" id="AGW14575.1"/>
    </source>
</evidence>
<dbReference type="PATRIC" id="fig|1121448.10.peg.2809"/>
<feature type="transmembrane region" description="Helical" evidence="7">
    <location>
        <begin position="155"/>
        <end position="175"/>
    </location>
</feature>
<evidence type="ECO:0000259" key="8">
    <source>
        <dbReference type="Pfam" id="PF04039"/>
    </source>
</evidence>
<feature type="domain" description="MrpA C-terminal/MbhE" evidence="9">
    <location>
        <begin position="24"/>
        <end position="77"/>
    </location>
</feature>
<dbReference type="NCBIfam" id="NF009162">
    <property type="entry name" value="PRK12508.1"/>
    <property type="match status" value="1"/>
</dbReference>
<dbReference type="Pfam" id="PF04039">
    <property type="entry name" value="MnhB"/>
    <property type="match status" value="1"/>
</dbReference>
<dbReference type="KEGG" id="dgg:DGI_2847"/>
<reference evidence="10 11" key="1">
    <citation type="journal article" date="2013" name="J. Bacteriol.">
        <title>Roles of HynAB and Ech, the only two hydrogenases found in the model sulfate reducer Desulfovibrio gigas.</title>
        <authorList>
            <person name="Morais-Silva F.O."/>
            <person name="Santos C.I."/>
            <person name="Rodrigues R."/>
            <person name="Pereira I.A."/>
            <person name="Rodrigues-Pousada C."/>
        </authorList>
    </citation>
    <scope>NUCLEOTIDE SEQUENCE [LARGE SCALE GENOMIC DNA]</scope>
    <source>
        <strain evidence="11">ATCC 19364 / DSM 1382 / NCIMB 9332 / VKM B-1759</strain>
    </source>
</reference>
<feature type="transmembrane region" description="Helical" evidence="7">
    <location>
        <begin position="187"/>
        <end position="212"/>
    </location>
</feature>
<feature type="transmembrane region" description="Helical" evidence="7">
    <location>
        <begin position="232"/>
        <end position="256"/>
    </location>
</feature>
<sequence length="266" mass="29017">MLLGVAMLYVATNFPDWGDPNSPASLHLSPHYIEQAIPETSVPNIVSALLADYRGYDTMFETAVVFTAAMACFFILRVLGCEVSGQQLYRHLETGILIRSARRINLPLGSSFKRVESVSQRYDFITAKVCRLMIPFLQIFGLYVIAHGHHSPGGGFQGGVILGSAWILLAISHDLQSACDRYAERKMFVFVATGVLIYAGTGVLAMLYGGNFLDYSFLGPLFGLDPVASRSFGIFVVEVGVGFTVMATMILLYNFLASAGRCDEGL</sequence>
<keyword evidence="3" id="KW-1003">Cell membrane</keyword>
<dbReference type="PANTHER" id="PTHR33932">
    <property type="entry name" value="NA(+)/H(+) ANTIPORTER SUBUNIT B"/>
    <property type="match status" value="1"/>
</dbReference>
<feature type="transmembrane region" description="Helical" evidence="7">
    <location>
        <begin position="129"/>
        <end position="149"/>
    </location>
</feature>
<accession>T2GDE0</accession>
<evidence type="ECO:0000256" key="4">
    <source>
        <dbReference type="ARBA" id="ARBA00022692"/>
    </source>
</evidence>
<dbReference type="InterPro" id="IPR046806">
    <property type="entry name" value="MrpA_C/MbhE"/>
</dbReference>
<dbReference type="eggNOG" id="COG2111">
    <property type="taxonomic scope" value="Bacteria"/>
</dbReference>
<protein>
    <submittedName>
        <fullName evidence="10">Putative monovalent cation/H+ antiporter subunit B</fullName>
    </submittedName>
</protein>
<dbReference type="HOGENOM" id="CLU_069132_3_0_7"/>
<evidence type="ECO:0000256" key="6">
    <source>
        <dbReference type="ARBA" id="ARBA00023136"/>
    </source>
</evidence>
<keyword evidence="5 7" id="KW-1133">Transmembrane helix</keyword>